<comment type="caution">
    <text evidence="1">The sequence shown here is derived from an EMBL/GenBank/DDBJ whole genome shotgun (WGS) entry which is preliminary data.</text>
</comment>
<proteinExistence type="predicted"/>
<accession>A0A1F5TM60</accession>
<sequence length="111" mass="13066">MNLSGIKNEGIWRNDGYEEEYEFLKDLGVQALAVEHITVAFKDDKSYSTSFEMRHVVDSEGNRGFMCFVSKRLLYMDTYRQGTTQEVYDEVKSMGETMQQEELRRSWLNLN</sequence>
<name>A0A1F5TM60_9BACT</name>
<gene>
    <name evidence="1" type="ORF">A2531_01830</name>
</gene>
<evidence type="ECO:0000313" key="2">
    <source>
        <dbReference type="Proteomes" id="UP000177579"/>
    </source>
</evidence>
<dbReference type="EMBL" id="MFGO01000039">
    <property type="protein sequence ID" value="OGF39946.1"/>
    <property type="molecule type" value="Genomic_DNA"/>
</dbReference>
<dbReference type="Proteomes" id="UP000177579">
    <property type="component" value="Unassembled WGS sequence"/>
</dbReference>
<organism evidence="1 2">
    <name type="scientific">Candidatus Falkowbacteria bacterium RIFOXYD2_FULL_34_120</name>
    <dbReference type="NCBI Taxonomy" id="1798007"/>
    <lineage>
        <taxon>Bacteria</taxon>
        <taxon>Candidatus Falkowiibacteriota</taxon>
    </lineage>
</organism>
<reference evidence="1 2" key="1">
    <citation type="journal article" date="2016" name="Nat. Commun.">
        <title>Thousands of microbial genomes shed light on interconnected biogeochemical processes in an aquifer system.</title>
        <authorList>
            <person name="Anantharaman K."/>
            <person name="Brown C.T."/>
            <person name="Hug L.A."/>
            <person name="Sharon I."/>
            <person name="Castelle C.J."/>
            <person name="Probst A.J."/>
            <person name="Thomas B.C."/>
            <person name="Singh A."/>
            <person name="Wilkins M.J."/>
            <person name="Karaoz U."/>
            <person name="Brodie E.L."/>
            <person name="Williams K.H."/>
            <person name="Hubbard S.S."/>
            <person name="Banfield J.F."/>
        </authorList>
    </citation>
    <scope>NUCLEOTIDE SEQUENCE [LARGE SCALE GENOMIC DNA]</scope>
</reference>
<evidence type="ECO:0000313" key="1">
    <source>
        <dbReference type="EMBL" id="OGF39946.1"/>
    </source>
</evidence>
<dbReference type="AlphaFoldDB" id="A0A1F5TM60"/>
<protein>
    <submittedName>
        <fullName evidence="1">Uncharacterized protein</fullName>
    </submittedName>
</protein>